<dbReference type="SUPFAM" id="SSF51445">
    <property type="entry name" value="(Trans)glycosidases"/>
    <property type="match status" value="1"/>
</dbReference>
<dbReference type="InterPro" id="IPR052764">
    <property type="entry name" value="GH20_Enzymes"/>
</dbReference>
<dbReference type="AlphaFoldDB" id="A0AAU9VEE6"/>
<keyword evidence="7" id="KW-1185">Reference proteome</keyword>
<dbReference type="Pfam" id="PF00728">
    <property type="entry name" value="Glyco_hydro_20"/>
    <property type="match status" value="1"/>
</dbReference>
<evidence type="ECO:0000256" key="3">
    <source>
        <dbReference type="PIRSR" id="PIRSR625705-1"/>
    </source>
</evidence>
<evidence type="ECO:0000313" key="7">
    <source>
        <dbReference type="Proteomes" id="UP001154095"/>
    </source>
</evidence>
<feature type="domain" description="Glycoside hydrolase family 20 catalytic" evidence="4">
    <location>
        <begin position="82"/>
        <end position="406"/>
    </location>
</feature>
<comment type="similarity">
    <text evidence="1">Belongs to the glycosyl hydrolase 20 family.</text>
</comment>
<dbReference type="Proteomes" id="UP001154111">
    <property type="component" value="Chromosome"/>
</dbReference>
<dbReference type="Proteomes" id="UP001154095">
    <property type="component" value="Chromosome"/>
</dbReference>
<dbReference type="GO" id="GO:0004563">
    <property type="term" value="F:beta-N-acetylhexosaminidase activity"/>
    <property type="evidence" value="ECO:0007669"/>
    <property type="project" value="UniProtKB-EC"/>
</dbReference>
<dbReference type="EC" id="3.2.1.52" evidence="5"/>
<feature type="active site" description="Proton donor" evidence="3">
    <location>
        <position position="221"/>
    </location>
</feature>
<evidence type="ECO:0000313" key="8">
    <source>
        <dbReference type="Proteomes" id="UP001154111"/>
    </source>
</evidence>
<keyword evidence="2 5" id="KW-0378">Hydrolase</keyword>
<dbReference type="InterPro" id="IPR017853">
    <property type="entry name" value="GH"/>
</dbReference>
<name>A0AAU9VEE6_9FIRM</name>
<evidence type="ECO:0000256" key="1">
    <source>
        <dbReference type="ARBA" id="ARBA00006285"/>
    </source>
</evidence>
<dbReference type="EMBL" id="OW659496">
    <property type="protein sequence ID" value="CAH2761142.1"/>
    <property type="molecule type" value="Genomic_DNA"/>
</dbReference>
<dbReference type="PRINTS" id="PR00738">
    <property type="entry name" value="GLHYDRLASE20"/>
</dbReference>
<dbReference type="Gene3D" id="3.20.20.80">
    <property type="entry name" value="Glycosidases"/>
    <property type="match status" value="1"/>
</dbReference>
<dbReference type="GO" id="GO:0005975">
    <property type="term" value="P:carbohydrate metabolic process"/>
    <property type="evidence" value="ECO:0007669"/>
    <property type="project" value="InterPro"/>
</dbReference>
<dbReference type="RefSeq" id="WP_254007207.1">
    <property type="nucleotide sequence ID" value="NZ_OW659477.1"/>
</dbReference>
<dbReference type="PANTHER" id="PTHR43678:SF1">
    <property type="entry name" value="BETA-N-ACETYLHEXOSAMINIDASE"/>
    <property type="match status" value="1"/>
</dbReference>
<dbReference type="EMBL" id="OW659477">
    <property type="protein sequence ID" value="CAH2761133.1"/>
    <property type="molecule type" value="Genomic_DNA"/>
</dbReference>
<accession>A0AAU9VEE6</accession>
<evidence type="ECO:0000259" key="4">
    <source>
        <dbReference type="Pfam" id="PF00728"/>
    </source>
</evidence>
<proteinExistence type="inferred from homology"/>
<evidence type="ECO:0000313" key="6">
    <source>
        <dbReference type="EMBL" id="CAH2761142.1"/>
    </source>
</evidence>
<dbReference type="PANTHER" id="PTHR43678">
    <property type="entry name" value="PUTATIVE (AFU_ORTHOLOGUE AFUA_2G00640)-RELATED"/>
    <property type="match status" value="1"/>
</dbReference>
<protein>
    <submittedName>
        <fullName evidence="5">Family 20 glycosylhydrolase</fullName>
        <ecNumber evidence="5">3.2.1.52</ecNumber>
    </submittedName>
</protein>
<dbReference type="SUPFAM" id="SSF55545">
    <property type="entry name" value="beta-N-acetylhexosaminidase-like domain"/>
    <property type="match status" value="1"/>
</dbReference>
<dbReference type="InterPro" id="IPR029018">
    <property type="entry name" value="Hex-like_dom2"/>
</dbReference>
<reference evidence="5" key="1">
    <citation type="submission" date="2022-04" db="EMBL/GenBank/DDBJ databases">
        <authorList>
            <person name="Forde T."/>
        </authorList>
    </citation>
    <scope>NUCLEOTIDE SEQUENCE</scope>
    <source>
        <strain evidence="5">A18Y016a</strain>
        <strain evidence="6">A18Y020d</strain>
    </source>
</reference>
<evidence type="ECO:0000313" key="5">
    <source>
        <dbReference type="EMBL" id="CAH2761133.1"/>
    </source>
</evidence>
<gene>
    <name evidence="5" type="primary">strH_1</name>
    <name evidence="5" type="ORF">ERYAMS2_00552</name>
    <name evidence="6" type="ORF">ERYAMS_00262</name>
</gene>
<organism evidence="5 8">
    <name type="scientific">Erysipelothrix amsterdamensis</name>
    <dbReference type="NCBI Taxonomy" id="2929157"/>
    <lineage>
        <taxon>Bacteria</taxon>
        <taxon>Bacillati</taxon>
        <taxon>Bacillota</taxon>
        <taxon>Erysipelotrichia</taxon>
        <taxon>Erysipelotrichales</taxon>
        <taxon>Erysipelotrichaceae</taxon>
        <taxon>Erysipelothrix</taxon>
    </lineage>
</organism>
<keyword evidence="5" id="KW-0326">Glycosidase</keyword>
<sequence>MDTNGLIKKAQALYPNTNLDITKLQLNQHVLENYEFDGYQIHYDDDLIIIASNTERGHFYGLLDVFSGNASTALKKANVAERGLHVDMGRKFFSEAWFMDTIKLMARLKLNTLQMHFSEHLGFRIESKRFPQIVSNEHLSQDAVRRIINHANDYYIDVIPSFDSPGHLQVVLEAFPEFLMENTTMGLDITNPDARAFIKEIYDEMDDLFHTSTSFHMGADEFIDFGKYDEFPQLETYAKEHFGPEAKGFDTFVDYVNDIASHIQGRGKTVRAWNDGLYRIDQKPTVLLNKDIIITYWTSWNPMMAPVKTFVDRGHDVVNYMDSLLYFVLGENAGYTYPTEASIMTSFESDRFPNRHETCEGDLEQRAETLGAMFSIWCDKPEALTAEQVALQIQAPLRAFALKCWNEN</sequence>
<evidence type="ECO:0000256" key="2">
    <source>
        <dbReference type="ARBA" id="ARBA00022801"/>
    </source>
</evidence>
<dbReference type="InterPro" id="IPR025705">
    <property type="entry name" value="Beta_hexosaminidase_sua/sub"/>
</dbReference>
<dbReference type="InterPro" id="IPR015883">
    <property type="entry name" value="Glyco_hydro_20_cat"/>
</dbReference>